<feature type="compositionally biased region" description="Basic residues" evidence="1">
    <location>
        <begin position="1623"/>
        <end position="1632"/>
    </location>
</feature>
<dbReference type="Pfam" id="PF22672">
    <property type="entry name" value="DBL_C"/>
    <property type="match status" value="2"/>
</dbReference>
<evidence type="ECO:0000313" key="11">
    <source>
        <dbReference type="Proteomes" id="UP000030708"/>
    </source>
</evidence>
<dbReference type="SUPFAM" id="SSF140924">
    <property type="entry name" value="Duffy binding domain-like"/>
    <property type="match status" value="4"/>
</dbReference>
<feature type="compositionally biased region" description="Acidic residues" evidence="1">
    <location>
        <begin position="759"/>
        <end position="773"/>
    </location>
</feature>
<dbReference type="Gene3D" id="1.20.1310.20">
    <property type="entry name" value="Duffy-antigen binding domain"/>
    <property type="match status" value="2"/>
</dbReference>
<evidence type="ECO:0000259" key="9">
    <source>
        <dbReference type="Pfam" id="PF22672"/>
    </source>
</evidence>
<dbReference type="FunFam" id="1.20.58.1930:FF:000001">
    <property type="entry name" value="Erythrocyte membrane protein 1, PfEMP1"/>
    <property type="match status" value="1"/>
</dbReference>
<keyword evidence="2" id="KW-0812">Transmembrane</keyword>
<evidence type="ECO:0000259" key="5">
    <source>
        <dbReference type="Pfam" id="PF15445"/>
    </source>
</evidence>
<dbReference type="Pfam" id="PF18562">
    <property type="entry name" value="CIDR1_gamma"/>
    <property type="match status" value="1"/>
</dbReference>
<dbReference type="Gene3D" id="1.10.1900.40">
    <property type="entry name" value="Acidic terminal segments, variant surface antigen of PfEMP1"/>
    <property type="match status" value="2"/>
</dbReference>
<evidence type="ECO:0000259" key="3">
    <source>
        <dbReference type="Pfam" id="PF03011"/>
    </source>
</evidence>
<dbReference type="Pfam" id="PF05424">
    <property type="entry name" value="Duffy_binding"/>
    <property type="match status" value="2"/>
</dbReference>
<evidence type="ECO:0000259" key="7">
    <source>
        <dbReference type="Pfam" id="PF18562"/>
    </source>
</evidence>
<feature type="domain" description="Duffy-binding-like" evidence="3">
    <location>
        <begin position="1392"/>
        <end position="1534"/>
    </location>
</feature>
<reference evidence="10 11" key="1">
    <citation type="submission" date="2013-02" db="EMBL/GenBank/DDBJ databases">
        <title>The Genome Annotation of Plasmodium falciparum Tanzania (2000708).</title>
        <authorList>
            <consortium name="The Broad Institute Genome Sequencing Platform"/>
            <consortium name="The Broad Institute Genome Sequencing Center for Infectious Disease"/>
            <person name="Neafsey D."/>
            <person name="Hoffman S."/>
            <person name="Volkman S."/>
            <person name="Rosenthal P."/>
            <person name="Walker B."/>
            <person name="Young S.K."/>
            <person name="Zeng Q."/>
            <person name="Gargeya S."/>
            <person name="Fitzgerald M."/>
            <person name="Haas B."/>
            <person name="Abouelleil A."/>
            <person name="Allen A.W."/>
            <person name="Alvarado L."/>
            <person name="Arachchi H.M."/>
            <person name="Berlin A.M."/>
            <person name="Chapman S.B."/>
            <person name="Gainer-Dewar J."/>
            <person name="Goldberg J."/>
            <person name="Griggs A."/>
            <person name="Gujja S."/>
            <person name="Hansen M."/>
            <person name="Howarth C."/>
            <person name="Imamovic A."/>
            <person name="Ireland A."/>
            <person name="Larimer J."/>
            <person name="McCowan C."/>
            <person name="Murphy C."/>
            <person name="Pearson M."/>
            <person name="Poon T.W."/>
            <person name="Priest M."/>
            <person name="Roberts A."/>
            <person name="Saif S."/>
            <person name="Shea T."/>
            <person name="Sisk P."/>
            <person name="Sykes S."/>
            <person name="Wortman J."/>
            <person name="Nusbaum C."/>
            <person name="Birren B."/>
        </authorList>
    </citation>
    <scope>NUCLEOTIDE SEQUENCE [LARGE SCALE GENOMIC DNA]</scope>
    <source>
        <strain evidence="11">Tanzania (2000708)</strain>
    </source>
</reference>
<keyword evidence="2" id="KW-1133">Transmembrane helix</keyword>
<dbReference type="FunFam" id="1.20.58.830:FF:000003">
    <property type="entry name" value="Erythrocyte membrane protein 1, PfEMP1"/>
    <property type="match status" value="1"/>
</dbReference>
<dbReference type="Gene3D" id="1.20.58.1930">
    <property type="match status" value="2"/>
</dbReference>
<reference evidence="10 11" key="2">
    <citation type="submission" date="2013-02" db="EMBL/GenBank/DDBJ databases">
        <title>The Genome Sequence of Plasmodium falciparum Tanzania (2000708).</title>
        <authorList>
            <consortium name="The Broad Institute Genome Sequencing Platform"/>
            <consortium name="The Broad Institute Genome Sequencing Center for Infectious Disease"/>
            <person name="Neafsey D."/>
            <person name="Cheeseman I."/>
            <person name="Volkman S."/>
            <person name="Adams J."/>
            <person name="Walker B."/>
            <person name="Young S.K."/>
            <person name="Zeng Q."/>
            <person name="Gargeya S."/>
            <person name="Fitzgerald M."/>
            <person name="Haas B."/>
            <person name="Abouelleil A."/>
            <person name="Alvarado L."/>
            <person name="Arachchi H.M."/>
            <person name="Berlin A.M."/>
            <person name="Chapman S.B."/>
            <person name="Dewar J."/>
            <person name="Goldberg J."/>
            <person name="Griggs A."/>
            <person name="Gujja S."/>
            <person name="Hansen M."/>
            <person name="Howarth C."/>
            <person name="Imamovic A."/>
            <person name="Larimer J."/>
            <person name="McCowan C."/>
            <person name="Murphy C."/>
            <person name="Neiman D."/>
            <person name="Pearson M."/>
            <person name="Priest M."/>
            <person name="Roberts A."/>
            <person name="Saif S."/>
            <person name="Shea T."/>
            <person name="Sisk P."/>
            <person name="Sykes S."/>
            <person name="Wortman J."/>
            <person name="Nusbaum C."/>
            <person name="Birren B."/>
        </authorList>
    </citation>
    <scope>NUCLEOTIDE SEQUENCE [LARGE SCALE GENOMIC DNA]</scope>
    <source>
        <strain evidence="11">Tanzania (2000708)</strain>
    </source>
</reference>
<evidence type="ECO:0000259" key="4">
    <source>
        <dbReference type="Pfam" id="PF05424"/>
    </source>
</evidence>
<dbReference type="GO" id="GO:0016020">
    <property type="term" value="C:membrane"/>
    <property type="evidence" value="ECO:0007669"/>
    <property type="project" value="InterPro"/>
</dbReference>
<evidence type="ECO:0000256" key="1">
    <source>
        <dbReference type="SAM" id="MobiDB-lite"/>
    </source>
</evidence>
<feature type="compositionally biased region" description="Basic and acidic residues" evidence="1">
    <location>
        <begin position="1573"/>
        <end position="1583"/>
    </location>
</feature>
<dbReference type="Gene3D" id="1.20.58.830">
    <property type="match status" value="2"/>
</dbReference>
<dbReference type="Pfam" id="PF03011">
    <property type="entry name" value="PFEMP"/>
    <property type="match status" value="2"/>
</dbReference>
<feature type="compositionally biased region" description="Basic and acidic residues" evidence="1">
    <location>
        <begin position="845"/>
        <end position="856"/>
    </location>
</feature>
<feature type="region of interest" description="Disordered" evidence="1">
    <location>
        <begin position="1525"/>
        <end position="1551"/>
    </location>
</feature>
<protein>
    <recommendedName>
        <fullName evidence="12">Erythrocyte membrane protein 1</fullName>
    </recommendedName>
</protein>
<evidence type="ECO:0000259" key="6">
    <source>
        <dbReference type="Pfam" id="PF15447"/>
    </source>
</evidence>
<dbReference type="InterPro" id="IPR004258">
    <property type="entry name" value="DBL"/>
</dbReference>
<name>A0A024WAQ4_PLAFA</name>
<dbReference type="InterPro" id="IPR049158">
    <property type="entry name" value="PfEMP1_CIDRalpha1_dom"/>
</dbReference>
<dbReference type="Pfam" id="PF15447">
    <property type="entry name" value="NTS"/>
    <property type="match status" value="1"/>
</dbReference>
<feature type="domain" description="Duffy-antigen binding" evidence="4">
    <location>
        <begin position="119"/>
        <end position="298"/>
    </location>
</feature>
<feature type="compositionally biased region" description="Basic and acidic residues" evidence="1">
    <location>
        <begin position="1525"/>
        <end position="1545"/>
    </location>
</feature>
<feature type="domain" description="Duffy-binding-like" evidence="3">
    <location>
        <begin position="574"/>
        <end position="715"/>
    </location>
</feature>
<feature type="region of interest" description="Disordered" evidence="1">
    <location>
        <begin position="712"/>
        <end position="800"/>
    </location>
</feature>
<feature type="region of interest" description="Disordered" evidence="1">
    <location>
        <begin position="839"/>
        <end position="871"/>
    </location>
</feature>
<sequence>MAPGPRGKNVDLSVKHLFDRVGEKVHNRFHTAALERGRGLQGHLSQAKFEKDPNDQQTPQDPCQLNHEYHTTATEGHNKENPCEKRSNVRFSYTEGAECDKSKIKGNKDNKDKGGKSEGACAPFRRLSLCDYNLENISDFDHINNDTLLADVCLAAKFEGDSLENYRAGYQEKYPDSHYEICTELARSFADIGDIIRGKDLYRGDKEEKKKLEKKLKTIFDKIKRNNPKLSTLEDEEIREYWWALNRETVWKAITCNAVGGKYFRQTACSRNYQTGDKCRCATNYVPTYFDYVPQFLRWFEEWAEDFCRKKKKRLEDVKTNCRGPSGKDKYCSRNGYDCERTIYKKGYFVIDKGCNTCSVSCRPYESWIDNQKKEFEKQKKKCENEISGNSRHKRSAIIKDYKAYDKEFYEILKSNNVGGLDKFLELLSNENECKNIDGKGGKIDFNNTDNKDNKTFYHSEYCEVCPECGVIKEGGTFKKKNENESGECDDANDVYDPRGGVKEHDINFLYSGDGKQDITVKLKDFCEKPENEDGEKNEKWICYYENSNNNMCKMTNAVANYKNHAKIMSFNDFFNFWVAHLLTDTIDWRKKLNSCIKAAKSKTCEKSCNTKCDCFRRWIEKKKREWEKLKDQYDEQNDFGDFSPYWTLEVALGEELLPIIEKNNSDLELIGEMKKIIEKNREKFDLKKEDDNAIDILLKHELQEAQNCVTNDPEQNCKKKTPKKQPTTDASREGVARSENTDDTIPRRQPPAAPTGSNDDDSEDEDEVEEEENGKGDPKDTVDVSQEPLPEAPQVPTKTTQVNVCSIVYEALKVENLTNACGLKYGSKSHVGWKCVTSGGGESGEAKSRQRREAPGEAPSGAVTATSDKDGAICVPSRRRKLYLHKVGDGEDITDDKSLRDWFVKSAAVETFFLWHRYKKQKEKKPQEGSLLSGSTLLSQFSIDLGDEEQPPEKQLAGGKIPDDFLRQMFYTLGDYRDICIGDENVIKTLKYSGDKDDIMEKIQDKIKAVFPTSGGTSHIPDVKPGGALSRGDWWEQHGKDIWHGMICALTYKETSGSGEKGEKTTITQDGTLKDALLDTDGKKPKRDYQYTSVTLKEDDSGEKAANVPAKVEPTTLADFTRRPAYFRWLEEWGDGFCRERKKRLAQIKKDCYEDGGTGEKQYSGYGEACDRTNTSNEGASADLEGPSCANSCSSYRKWIERKKYEFKKQEKAYGGQKQNCKKERKAAESNDNDKQFCGTPETTCNTAEAFLQNLGSCKKYNGEGKKIFENTEETFKPAIDCEPCSEFKVKLEKCNCGSDAKGNTCTTGKITAENFENKTDVNEVVMRVSDNAESGFKGDLKSSCENAHIFEGIKENKWKCRNVCGYIVCKLEEVNGEKDNGKKILLIRALVTHWVDNFLQDYNKIKKKLNTCMNSSDATPCIKGCVDKWIKLKKDEWEEIKKPYLEQYKNGYGENYNVKTILEKFQDQPEFKKAIGPCPTLDAFEKSKQCNATASSEKGKDGNKSYVIDCLLQELEKLQEKAKKCHDQHSDNPQEKCDDPHPDEPDEEDLLLEEEENTANSAPEICKDVIKAPPKQEEKGGCEPASPLEPEEVEEETASVPPGSEPEADKGPVKPAELPKPPKRNKRQPKKLYFPTPALQNAMLSNTIMWTIGIGFAAISYFFLKKKTKSTIDLLRVINIPKGDYGIPTMKSKNRYVPYKSGQYNGKKYIYMEGDESDDYTYIGDISSSDITSSESEYEDIDINNIYPYKSPKYKTLIDVVLEPSKRDTFNTQSDIPSDTSTNKFTDNEWNQLKQDFISGILENEQKDLPKNNISGNIQMDTHPHVNILDDSMQEKPFITSIHDRNLHNGEEVTYNINLDDHKNMNFSTNHDNIPPKNDQNDLYTGIDLINDSISGNHNVNIYDELLKRKENELFGTNHTKHTTTNIVAKQTHNEPIVNQINLFHKWLDRHRNMCEQWDKNKKEELLDKLNEEWNKENKNNSNVTDTNGENNITRVLNSDVSIQIDMNSKPI</sequence>
<dbReference type="InterPro" id="IPR041480">
    <property type="entry name" value="CIDR1_gamma"/>
</dbReference>
<dbReference type="InterPro" id="IPR044932">
    <property type="entry name" value="PfEMP1_ATS_sf"/>
</dbReference>
<dbReference type="InterPro" id="IPR042202">
    <property type="entry name" value="Duffy-ag-bd_sf"/>
</dbReference>
<accession>A0A024WAQ4</accession>
<feature type="domain" description="PfEMP1 CIDRalpha1" evidence="8">
    <location>
        <begin position="506"/>
        <end position="561"/>
    </location>
</feature>
<dbReference type="EMBL" id="KI926339">
    <property type="protein sequence ID" value="ETW37842.1"/>
    <property type="molecule type" value="Genomic_DNA"/>
</dbReference>
<dbReference type="Pfam" id="PF15445">
    <property type="entry name" value="ATS"/>
    <property type="match status" value="1"/>
</dbReference>
<feature type="domain" description="Duffy-binding-like" evidence="9">
    <location>
        <begin position="302"/>
        <end position="461"/>
    </location>
</feature>
<feature type="compositionally biased region" description="Basic and acidic residues" evidence="1">
    <location>
        <begin position="731"/>
        <end position="747"/>
    </location>
</feature>
<organism evidence="10 11">
    <name type="scientific">Plasmodium falciparum Tanzania</name>
    <name type="common">2000708</name>
    <dbReference type="NCBI Taxonomy" id="1036725"/>
    <lineage>
        <taxon>Eukaryota</taxon>
        <taxon>Sar</taxon>
        <taxon>Alveolata</taxon>
        <taxon>Apicomplexa</taxon>
        <taxon>Aconoidasida</taxon>
        <taxon>Haemosporida</taxon>
        <taxon>Plasmodiidae</taxon>
        <taxon>Plasmodium</taxon>
        <taxon>Plasmodium (Laverania)</taxon>
    </lineage>
</organism>
<gene>
    <name evidence="10" type="ORF">PFTANZ_01492</name>
</gene>
<keyword evidence="2" id="KW-0472">Membrane</keyword>
<evidence type="ECO:0008006" key="12">
    <source>
        <dbReference type="Google" id="ProtNLM"/>
    </source>
</evidence>
<dbReference type="InterPro" id="IPR029211">
    <property type="entry name" value="PfEMP1_ATS"/>
</dbReference>
<feature type="domain" description="Plasmodium falciparum erythrocyte membrane protein 1 acidic terminal segment" evidence="5">
    <location>
        <begin position="1649"/>
        <end position="2011"/>
    </location>
</feature>
<feature type="transmembrane region" description="Helical" evidence="2">
    <location>
        <begin position="1649"/>
        <end position="1666"/>
    </location>
</feature>
<dbReference type="FunFam" id="1.10.1900.40:FF:000001">
    <property type="entry name" value="Erythrocyte membrane protein 1"/>
    <property type="match status" value="1"/>
</dbReference>
<dbReference type="GO" id="GO:0046789">
    <property type="term" value="F:host cell surface receptor binding"/>
    <property type="evidence" value="ECO:0007669"/>
    <property type="project" value="InterPro"/>
</dbReference>
<dbReference type="Proteomes" id="UP000030708">
    <property type="component" value="Unassembled WGS sequence"/>
</dbReference>
<feature type="compositionally biased region" description="Basic and acidic residues" evidence="1">
    <location>
        <begin position="774"/>
        <end position="783"/>
    </location>
</feature>
<evidence type="ECO:0000256" key="2">
    <source>
        <dbReference type="SAM" id="Phobius"/>
    </source>
</evidence>
<evidence type="ECO:0000313" key="10">
    <source>
        <dbReference type="EMBL" id="ETW37842.1"/>
    </source>
</evidence>
<dbReference type="InterPro" id="IPR008602">
    <property type="entry name" value="Duffy-antigen-binding"/>
</dbReference>
<proteinExistence type="predicted"/>
<feature type="domain" description="Cysteine-rich interdomain region 1 gamma" evidence="7">
    <location>
        <begin position="1325"/>
        <end position="1374"/>
    </location>
</feature>
<dbReference type="Pfam" id="PF21807">
    <property type="entry name" value="PfEMP1_CIDRalpha1_dom"/>
    <property type="match status" value="1"/>
</dbReference>
<feature type="domain" description="Duffy-binding-like" evidence="9">
    <location>
        <begin position="1133"/>
        <end position="1279"/>
    </location>
</feature>
<dbReference type="InterPro" id="IPR029210">
    <property type="entry name" value="PfEMP1_NTS"/>
</dbReference>
<feature type="domain" description="Plasmodium falciparum erythrocyte membrane protein-1 N-terminal segment" evidence="6">
    <location>
        <begin position="13"/>
        <end position="48"/>
    </location>
</feature>
<feature type="region of interest" description="Disordered" evidence="1">
    <location>
        <begin position="1573"/>
        <end position="1634"/>
    </location>
</feature>
<dbReference type="InterPro" id="IPR054595">
    <property type="entry name" value="DBL_C"/>
</dbReference>
<feature type="domain" description="Duffy-antigen binding" evidence="4">
    <location>
        <begin position="874"/>
        <end position="1063"/>
    </location>
</feature>
<evidence type="ECO:0000259" key="8">
    <source>
        <dbReference type="Pfam" id="PF21807"/>
    </source>
</evidence>